<accession>M1E141</accession>
<reference evidence="2" key="2">
    <citation type="submission" date="2015-06" db="UniProtKB">
        <authorList>
            <consortium name="EnsemblPlants"/>
        </authorList>
    </citation>
    <scope>IDENTIFICATION</scope>
    <source>
        <strain evidence="2">DM1-3 516 R44</strain>
    </source>
</reference>
<keyword evidence="3" id="KW-1185">Reference proteome</keyword>
<proteinExistence type="predicted"/>
<dbReference type="EnsemblPlants" id="PGSC0003DMT400097653">
    <property type="protein sequence ID" value="PGSC0003DMT400097653"/>
    <property type="gene ID" value="PGSC0003DMG400047224"/>
</dbReference>
<sequence length="86" mass="9738">MNTRRTPTRKVEDEMVNEGVFPKVLKVTKFLKGHKMRDFPTLSAKRGETKQASLDGPDPNAPKRNHFYMLQANKDKGAHLDEGTGK</sequence>
<protein>
    <submittedName>
        <fullName evidence="2">Uncharacterized protein</fullName>
    </submittedName>
</protein>
<evidence type="ECO:0000313" key="2">
    <source>
        <dbReference type="EnsemblPlants" id="PGSC0003DMT400097653"/>
    </source>
</evidence>
<dbReference type="InParanoid" id="M1E141"/>
<organism evidence="2 3">
    <name type="scientific">Solanum tuberosum</name>
    <name type="common">Potato</name>
    <dbReference type="NCBI Taxonomy" id="4113"/>
    <lineage>
        <taxon>Eukaryota</taxon>
        <taxon>Viridiplantae</taxon>
        <taxon>Streptophyta</taxon>
        <taxon>Embryophyta</taxon>
        <taxon>Tracheophyta</taxon>
        <taxon>Spermatophyta</taxon>
        <taxon>Magnoliopsida</taxon>
        <taxon>eudicotyledons</taxon>
        <taxon>Gunneridae</taxon>
        <taxon>Pentapetalae</taxon>
        <taxon>asterids</taxon>
        <taxon>lamiids</taxon>
        <taxon>Solanales</taxon>
        <taxon>Solanaceae</taxon>
        <taxon>Solanoideae</taxon>
        <taxon>Solaneae</taxon>
        <taxon>Solanum</taxon>
    </lineage>
</organism>
<name>M1E141_SOLTU</name>
<evidence type="ECO:0000313" key="3">
    <source>
        <dbReference type="Proteomes" id="UP000011115"/>
    </source>
</evidence>
<dbReference type="HOGENOM" id="CLU_2502304_0_0_1"/>
<dbReference type="Gramene" id="PGSC0003DMT400097653">
    <property type="protein sequence ID" value="PGSC0003DMT400097653"/>
    <property type="gene ID" value="PGSC0003DMG400047224"/>
</dbReference>
<dbReference type="Proteomes" id="UP000011115">
    <property type="component" value="Unassembled WGS sequence"/>
</dbReference>
<dbReference type="AlphaFoldDB" id="M1E141"/>
<evidence type="ECO:0000256" key="1">
    <source>
        <dbReference type="SAM" id="MobiDB-lite"/>
    </source>
</evidence>
<reference evidence="3" key="1">
    <citation type="journal article" date="2011" name="Nature">
        <title>Genome sequence and analysis of the tuber crop potato.</title>
        <authorList>
            <consortium name="The Potato Genome Sequencing Consortium"/>
        </authorList>
    </citation>
    <scope>NUCLEOTIDE SEQUENCE [LARGE SCALE GENOMIC DNA]</scope>
    <source>
        <strain evidence="3">cv. DM1-3 516 R44</strain>
    </source>
</reference>
<dbReference type="PaxDb" id="4113-PGSC0003DMT400097653"/>
<feature type="region of interest" description="Disordered" evidence="1">
    <location>
        <begin position="35"/>
        <end position="65"/>
    </location>
</feature>